<dbReference type="Proteomes" id="UP000622890">
    <property type="component" value="Unassembled WGS sequence"/>
</dbReference>
<proteinExistence type="predicted"/>
<evidence type="ECO:0000313" key="2">
    <source>
        <dbReference type="Proteomes" id="UP000622890"/>
    </source>
</evidence>
<comment type="caution">
    <text evidence="1">The sequence shown here is derived from an EMBL/GenBank/DDBJ whole genome shotgun (WGS) entry which is preliminary data.</text>
</comment>
<protein>
    <submittedName>
        <fullName evidence="1">Uncharacterized protein</fullName>
    </submittedName>
</protein>
<accession>A0A934T1W0</accession>
<name>A0A934T1W0_9BURK</name>
<dbReference type="AlphaFoldDB" id="A0A934T1W0"/>
<sequence>MLTKEPVSQRVLGATNRGHPQALQKFRQIRESRLRLKPRQAFLPCCTTAQRRGSNRGIPLNSLDETLAELRRKQREGAIYDVILSIGFGRRKTETVVKGGLNYKDARSEEQRLMQERTDKGFAGPCYFIQRRKGT</sequence>
<evidence type="ECO:0000313" key="1">
    <source>
        <dbReference type="EMBL" id="MBK4736148.1"/>
    </source>
</evidence>
<organism evidence="1 2">
    <name type="scientific">Noviherbaspirillum pedocola</name>
    <dbReference type="NCBI Taxonomy" id="2801341"/>
    <lineage>
        <taxon>Bacteria</taxon>
        <taxon>Pseudomonadati</taxon>
        <taxon>Pseudomonadota</taxon>
        <taxon>Betaproteobacteria</taxon>
        <taxon>Burkholderiales</taxon>
        <taxon>Oxalobacteraceae</taxon>
        <taxon>Noviherbaspirillum</taxon>
    </lineage>
</organism>
<reference evidence="1" key="1">
    <citation type="submission" date="2021-01" db="EMBL/GenBank/DDBJ databases">
        <title>Genome sequence of strain Noviherbaspirillum sp. DKR-6.</title>
        <authorList>
            <person name="Chaudhary D.K."/>
        </authorList>
    </citation>
    <scope>NUCLEOTIDE SEQUENCE</scope>
    <source>
        <strain evidence="1">DKR-6</strain>
    </source>
</reference>
<keyword evidence="2" id="KW-1185">Reference proteome</keyword>
<dbReference type="EMBL" id="JAEPBG010000006">
    <property type="protein sequence ID" value="MBK4736148.1"/>
    <property type="molecule type" value="Genomic_DNA"/>
</dbReference>
<gene>
    <name evidence="1" type="ORF">JJB74_16115</name>
</gene>
<dbReference type="RefSeq" id="WP_200593301.1">
    <property type="nucleotide sequence ID" value="NZ_JAEPBG010000006.1"/>
</dbReference>